<feature type="domain" description="Helicase C-terminal" evidence="3">
    <location>
        <begin position="653"/>
        <end position="819"/>
    </location>
</feature>
<dbReference type="PATRIC" id="fig|294671.3.peg.734"/>
<dbReference type="SMART" id="SM00490">
    <property type="entry name" value="HELICc"/>
    <property type="match status" value="1"/>
</dbReference>
<keyword evidence="5" id="KW-1185">Reference proteome</keyword>
<protein>
    <submittedName>
        <fullName evidence="4">Helicase domain-containing protein</fullName>
    </submittedName>
</protein>
<dbReference type="GO" id="GO:0005524">
    <property type="term" value="F:ATP binding"/>
    <property type="evidence" value="ECO:0007669"/>
    <property type="project" value="InterPro"/>
</dbReference>
<evidence type="ECO:0000259" key="3">
    <source>
        <dbReference type="PROSITE" id="PS51194"/>
    </source>
</evidence>
<dbReference type="InterPro" id="IPR014001">
    <property type="entry name" value="Helicase_ATP-bd"/>
</dbReference>
<organism evidence="4 5">
    <name type="scientific">Methanobrevibacter olleyae</name>
    <dbReference type="NCBI Taxonomy" id="294671"/>
    <lineage>
        <taxon>Archaea</taxon>
        <taxon>Methanobacteriati</taxon>
        <taxon>Methanobacteriota</taxon>
        <taxon>Methanomada group</taxon>
        <taxon>Methanobacteria</taxon>
        <taxon>Methanobacteriales</taxon>
        <taxon>Methanobacteriaceae</taxon>
        <taxon>Methanobrevibacter</taxon>
    </lineage>
</organism>
<dbReference type="Proteomes" id="UP000066376">
    <property type="component" value="Chromosome"/>
</dbReference>
<dbReference type="InterPro" id="IPR049730">
    <property type="entry name" value="SNF2/RAD54-like_C"/>
</dbReference>
<reference evidence="4 5" key="1">
    <citation type="journal article" date="2016" name="Genome Announc.">
        <title>Draft Genome Sequence of the Rumen Methanogen Methanobrevibacter olleyae YLM1.</title>
        <authorList>
            <person name="Kelly W.J."/>
            <person name="Li D."/>
            <person name="Lambie S.C."/>
            <person name="Cox F."/>
            <person name="Attwood G.T."/>
            <person name="Altermann E."/>
            <person name="Leahy S.C."/>
        </authorList>
    </citation>
    <scope>NUCLEOTIDE SEQUENCE [LARGE SCALE GENOMIC DNA]</scope>
    <source>
        <strain evidence="4 5">YLM1</strain>
    </source>
</reference>
<gene>
    <name evidence="4" type="ORF">YLM1_0703</name>
</gene>
<dbReference type="CDD" id="cd18793">
    <property type="entry name" value="SF2_C_SNF"/>
    <property type="match status" value="1"/>
</dbReference>
<dbReference type="PROSITE" id="PS51194">
    <property type="entry name" value="HELICASE_CTER"/>
    <property type="match status" value="1"/>
</dbReference>
<dbReference type="GeneID" id="28489000"/>
<dbReference type="PROSITE" id="PS51192">
    <property type="entry name" value="HELICASE_ATP_BIND_1"/>
    <property type="match status" value="1"/>
</dbReference>
<dbReference type="Pfam" id="PF00176">
    <property type="entry name" value="SNF2-rel_dom"/>
    <property type="match status" value="1"/>
</dbReference>
<dbReference type="Gene3D" id="3.30.870.10">
    <property type="entry name" value="Endonuclease Chain A"/>
    <property type="match status" value="1"/>
</dbReference>
<dbReference type="InterPro" id="IPR001650">
    <property type="entry name" value="Helicase_C-like"/>
</dbReference>
<dbReference type="GO" id="GO:0004386">
    <property type="term" value="F:helicase activity"/>
    <property type="evidence" value="ECO:0007669"/>
    <property type="project" value="UniProtKB-KW"/>
</dbReference>
<evidence type="ECO:0000313" key="5">
    <source>
        <dbReference type="Proteomes" id="UP000066376"/>
    </source>
</evidence>
<dbReference type="SUPFAM" id="SSF52540">
    <property type="entry name" value="P-loop containing nucleoside triphosphate hydrolases"/>
    <property type="match status" value="2"/>
</dbReference>
<accession>A0A126QYN7</accession>
<keyword evidence="4" id="KW-0347">Helicase</keyword>
<dbReference type="InterPro" id="IPR027417">
    <property type="entry name" value="P-loop_NTPase"/>
</dbReference>
<evidence type="ECO:0000256" key="1">
    <source>
        <dbReference type="ARBA" id="ARBA00022801"/>
    </source>
</evidence>
<dbReference type="Pfam" id="PF00271">
    <property type="entry name" value="Helicase_C"/>
    <property type="match status" value="1"/>
</dbReference>
<keyword evidence="4" id="KW-0547">Nucleotide-binding</keyword>
<evidence type="ECO:0000313" key="4">
    <source>
        <dbReference type="EMBL" id="AMK15260.1"/>
    </source>
</evidence>
<dbReference type="SUPFAM" id="SSF56024">
    <property type="entry name" value="Phospholipase D/nuclease"/>
    <property type="match status" value="1"/>
</dbReference>
<dbReference type="Pfam" id="PF13091">
    <property type="entry name" value="PLDc_2"/>
    <property type="match status" value="1"/>
</dbReference>
<dbReference type="InterPro" id="IPR000330">
    <property type="entry name" value="SNF2_N"/>
</dbReference>
<dbReference type="AlphaFoldDB" id="A0A126QYN7"/>
<dbReference type="GO" id="GO:0140097">
    <property type="term" value="F:catalytic activity, acting on DNA"/>
    <property type="evidence" value="ECO:0007669"/>
    <property type="project" value="UniProtKB-ARBA"/>
</dbReference>
<evidence type="ECO:0000259" key="2">
    <source>
        <dbReference type="PROSITE" id="PS51192"/>
    </source>
</evidence>
<proteinExistence type="predicted"/>
<dbReference type="GO" id="GO:0016787">
    <property type="term" value="F:hydrolase activity"/>
    <property type="evidence" value="ECO:0007669"/>
    <property type="project" value="UniProtKB-KW"/>
</dbReference>
<keyword evidence="4" id="KW-0067">ATP-binding</keyword>
<dbReference type="RefSeq" id="WP_067146353.1">
    <property type="nucleotide sequence ID" value="NZ_CP014265.1"/>
</dbReference>
<feature type="domain" description="Helicase ATP-binding" evidence="2">
    <location>
        <begin position="262"/>
        <end position="400"/>
    </location>
</feature>
<dbReference type="STRING" id="294671.YLM1_0703"/>
<keyword evidence="1" id="KW-0378">Hydrolase</keyword>
<reference evidence="5" key="2">
    <citation type="submission" date="2016-02" db="EMBL/GenBank/DDBJ databases">
        <title>The draft genome sequence of the rumen methanogen Methanobrevibacter olleyae YLM1.</title>
        <authorList>
            <consortium name="New Zealand Agricultural Greenhouse Gas Research Centre/Pastoral Greenhouse Gas Research Consortium"/>
            <person name="Kelly W.J."/>
            <person name="Li D."/>
            <person name="Lambie S.C."/>
            <person name="Attwood G.T."/>
            <person name="Altermann E."/>
            <person name="Leahy S.C."/>
        </authorList>
    </citation>
    <scope>NUCLEOTIDE SEQUENCE [LARGE SCALE GENOMIC DNA]</scope>
    <source>
        <strain evidence="5">YLM1</strain>
    </source>
</reference>
<dbReference type="Gene3D" id="3.40.50.300">
    <property type="entry name" value="P-loop containing nucleotide triphosphate hydrolases"/>
    <property type="match status" value="2"/>
</dbReference>
<dbReference type="PANTHER" id="PTHR45766:SF6">
    <property type="entry name" value="SWI_SNF-RELATED MATRIX-ASSOCIATED ACTIN-DEPENDENT REGULATOR OF CHROMATIN SUBFAMILY A-LIKE PROTEIN 1"/>
    <property type="match status" value="1"/>
</dbReference>
<dbReference type="SMART" id="SM00487">
    <property type="entry name" value="DEXDc"/>
    <property type="match status" value="1"/>
</dbReference>
<name>A0A126QYN7_METOL</name>
<sequence>MSSYNTSFFKNTTGNTLVDRFNVLLKDTEFFDCLVGYFYVSGFYKLQESLKTTEKVRILVGMGIDSQTFQLIEDSKTTNISTAEFKKQFKKDIIKEMNNSKDNFNVEEGAMQFVQWLKECKVEIRAYKERKTHSKLYIMTFPEDDKDVGRVITGSSNFTQPGLEKNLEFNVELRRDADYFFALEEFEKLWGKSEPISEDFINTLTHDTWLRNDITPYELYLKFIYEFLYDKIWNDQKEMNIEYFPPNFKYLDYQRDAVLDAKDKIKEYGGVFLSDVVGLGKTYMGALLAQQLKGKTLVIAPPALIDEHNPGGWKRVFRDFEMVPFVESKGKINQILEKYDSNEYHNVIIDESHDFRNEGTQQYEYLSKICKGKKVILISATPFNNSPSDLLSQIKLFQPAHNSTLPNPKVRDLEAYFNRLNRRQKMVDINKNPELYIEVSKEISADIRENVLQYLMVRRTRSSISKYYREDLKENNMEFPDVKKPIPIYYEFDEYINEVFDETLELINNNLTYAKYRPLATEYQIKPDKKYLNSQKIMGNFIKILLIKRLESGSYAFKKSIQNSIDVHERVLKTFIEKGEFYTSRDYNNKIFDLIEEEDIAIIDDLINEGKVKKYLREDFTPQFEQDLRLDLKVLYYIKDKWASIEDYPKRLRLVELLNSVDLKNKKVIIFTEFIDTADDICKLISRECFGKVKLYTGNSGKQDMDEVLANFDANLPKDNQKNDYRILVATDTLSHGVNLHRSNVIINFDIPWNPTRMMQRVGRVQRLGTDFDDIFIYNFFPTAPIEENIKVQFYAEKKIAMFIELLGNDSQLLTDEPIKSYDMFNKLNSDITDEEEFINDELKYLRLMRDIRDHNHSLFKKIEEIPKKARVARNSENKFLITLLKTGKFKKVFKATGKDVEEIDFFDALEELEAEPSEKAIDLTPDYYDYLKENVSAFKELLNAPEDEKKLSRNENSILKYLNLALQDKYKLTSYDINYLSKVRELIVDGHVTKNLAKKINTELKNMDVIPENVVTIILSILRKNINDEDLKTDTSKYISDEKEIEQIILSEYFYEI</sequence>
<dbReference type="EMBL" id="CP014265">
    <property type="protein sequence ID" value="AMK15260.1"/>
    <property type="molecule type" value="Genomic_DNA"/>
</dbReference>
<dbReference type="KEGG" id="mol:YLM1_0703"/>
<dbReference type="InterPro" id="IPR025202">
    <property type="entry name" value="PLD-like_dom"/>
</dbReference>
<dbReference type="CDD" id="cd09178">
    <property type="entry name" value="PLDc_N_Snf2_like"/>
    <property type="match status" value="1"/>
</dbReference>
<dbReference type="PANTHER" id="PTHR45766">
    <property type="entry name" value="DNA ANNEALING HELICASE AND ENDONUCLEASE ZRANB3 FAMILY MEMBER"/>
    <property type="match status" value="1"/>
</dbReference>